<proteinExistence type="inferred from homology"/>
<dbReference type="InterPro" id="IPR015422">
    <property type="entry name" value="PyrdxlP-dep_Trfase_small"/>
</dbReference>
<dbReference type="Proteomes" id="UP001347796">
    <property type="component" value="Unassembled WGS sequence"/>
</dbReference>
<dbReference type="PANTHER" id="PTHR11773:SF1">
    <property type="entry name" value="GLYCINE DEHYDROGENASE (DECARBOXYLATING), MITOCHONDRIAL"/>
    <property type="match status" value="1"/>
</dbReference>
<evidence type="ECO:0000259" key="9">
    <source>
        <dbReference type="Pfam" id="PF02347"/>
    </source>
</evidence>
<feature type="domain" description="Glycine cleavage system P-protein N-terminal" evidence="9">
    <location>
        <begin position="450"/>
        <end position="705"/>
    </location>
</feature>
<keyword evidence="8" id="KW-0496">Mitochondrion</keyword>
<feature type="domain" description="Glycine cleavage system P-protein N-terminal" evidence="9">
    <location>
        <begin position="1"/>
        <end position="410"/>
    </location>
</feature>
<dbReference type="EMBL" id="JAZGQO010000008">
    <property type="protein sequence ID" value="KAK6179264.1"/>
    <property type="molecule type" value="Genomic_DNA"/>
</dbReference>
<evidence type="ECO:0000313" key="11">
    <source>
        <dbReference type="EMBL" id="KAK6179264.1"/>
    </source>
</evidence>
<dbReference type="Pfam" id="PF21478">
    <property type="entry name" value="GcvP2_C"/>
    <property type="match status" value="1"/>
</dbReference>
<dbReference type="NCBIfam" id="TIGR00461">
    <property type="entry name" value="gcvP"/>
    <property type="match status" value="1"/>
</dbReference>
<dbReference type="EC" id="1.4.4.2" evidence="8"/>
<comment type="function">
    <text evidence="8">The glycine cleavage system catalyzes the degradation of glycine.</text>
</comment>
<dbReference type="InterPro" id="IPR015421">
    <property type="entry name" value="PyrdxlP-dep_Trfase_major"/>
</dbReference>
<sequence length="954" mass="106267">MLEFLGLKDITELVNKAVPADILLDKNLDIEAPLGEHQLIQYLKQLADKNQIWRSYIGMGYHNTYVPHTIMRNIFENPGWVTQYTPYQAELAQGRLESLLNYQTMMCDLTGLDISNASLLDEATAAAEAMGLCFRHSKRRRFYVDSNCHPQNIAVVKTRADALGIEVVICDWKEMEFDTHDFCGVLLQYPNTEGNIVDYSLLIESAHTHGTLVVAATDPLALAILKPPGEIGFDIALGTTQRFGIPLGYGGPHAAFFACKNKFLRLMPGRMIGVTKDANGNEALRLALQTREQHIRRDKATSNICTAQALLANMSAMYACYHGPEGLRHIADRIHNATRILAEGVQNAGHTVTNEMFFDTITFLPVNGKDEIINRSNSKKVNLRQFSNGYVGISLDETTEENDLKDLLEIVGSPKTAEEISQVLLAAPDTSLNSTPFARKSLYLNHSVFHRYQSETNIVRYMKQLENKDLSLVHSMIPLGSCTMKLNSTTEMMPCTWDEFANIHPFVPKDQVKGYMEMFTELEKDLCEITGYDKFSLQPNSGAQGEYAGLRAIMSYLSSKGETQRNMCLIPVSAHGTNPASAQMAGMKIQPINVDRYGAVDMQHLEDMIEKYKDTLACLMITYPSTHGVFEKGIRTICDMIHSSGGQVYLDGANMNAQVGLCRPGDYGSDVSHLNLHKTFCIPHGGGGPGMGPIGVKKHLAPYLPTHPVISPINGTDEESFGVVSAAPYGSSSILPISWAYIKMMGAEGLRHASEIAILNANYMSRRLNGYYKTLYFNEQGYVAHEFIIDCREFKKSANVEVVDISKRLQDYGFHSPTMSWPVAGTLMVEPTESENKEELDRFCDAMIAIRQEIQDIEEGKMDPKINPLKMSPHTQADVMSSNWDRPYSREVAAFPLTFVKPDTKFWPSVGRIDDKFGDQNIMCTCPPMSAYESPFVEKVPPGKQPVVKVRASV</sequence>
<name>A0AAN8PLY2_PATCE</name>
<accession>A0AAN8PLY2</accession>
<dbReference type="GO" id="GO:0019464">
    <property type="term" value="P:glycine decarboxylation via glycine cleavage system"/>
    <property type="evidence" value="ECO:0007669"/>
    <property type="project" value="TreeGrafter"/>
</dbReference>
<feature type="domain" description="Glycine dehydrogenase C-terminal" evidence="10">
    <location>
        <begin position="753"/>
        <end position="874"/>
    </location>
</feature>
<dbReference type="GO" id="GO:0005960">
    <property type="term" value="C:glycine cleavage complex"/>
    <property type="evidence" value="ECO:0007669"/>
    <property type="project" value="TreeGrafter"/>
</dbReference>
<dbReference type="FunFam" id="3.90.1150.10:FF:000153">
    <property type="entry name" value="Glycine dehydrogenase (decarboxylating)"/>
    <property type="match status" value="1"/>
</dbReference>
<dbReference type="FunFam" id="3.90.1150.10:FF:000025">
    <property type="entry name" value="Glycine cleavage system P protein"/>
    <property type="match status" value="1"/>
</dbReference>
<dbReference type="InterPro" id="IPR049315">
    <property type="entry name" value="GDC-P_N"/>
</dbReference>
<dbReference type="NCBIfam" id="NF003346">
    <property type="entry name" value="PRK04366.1"/>
    <property type="match status" value="1"/>
</dbReference>
<comment type="subunit">
    <text evidence="5">Homodimer. The glycine cleavage system is composed of four proteins: P, T, L and H.</text>
</comment>
<dbReference type="GO" id="GO:0016594">
    <property type="term" value="F:glycine binding"/>
    <property type="evidence" value="ECO:0007669"/>
    <property type="project" value="TreeGrafter"/>
</dbReference>
<evidence type="ECO:0000256" key="5">
    <source>
        <dbReference type="ARBA" id="ARBA00046415"/>
    </source>
</evidence>
<dbReference type="Gene3D" id="3.40.640.10">
    <property type="entry name" value="Type I PLP-dependent aspartate aminotransferase-like (Major domain)"/>
    <property type="match status" value="2"/>
</dbReference>
<evidence type="ECO:0000256" key="7">
    <source>
        <dbReference type="PIRSR" id="PIRSR603437-50"/>
    </source>
</evidence>
<gene>
    <name evidence="11" type="ORF">SNE40_011667</name>
</gene>
<evidence type="ECO:0000313" key="12">
    <source>
        <dbReference type="Proteomes" id="UP001347796"/>
    </source>
</evidence>
<protein>
    <recommendedName>
        <fullName evidence="8">Glycine cleavage system P protein</fullName>
        <ecNumber evidence="8">1.4.4.2</ecNumber>
    </recommendedName>
</protein>
<keyword evidence="12" id="KW-1185">Reference proteome</keyword>
<dbReference type="Gene3D" id="3.90.1150.10">
    <property type="entry name" value="Aspartate Aminotransferase, domain 1"/>
    <property type="match status" value="2"/>
</dbReference>
<dbReference type="Pfam" id="PF02347">
    <property type="entry name" value="GDC-P"/>
    <property type="match status" value="2"/>
</dbReference>
<evidence type="ECO:0000256" key="2">
    <source>
        <dbReference type="ARBA" id="ARBA00010756"/>
    </source>
</evidence>
<dbReference type="GO" id="GO:0030170">
    <property type="term" value="F:pyridoxal phosphate binding"/>
    <property type="evidence" value="ECO:0007669"/>
    <property type="project" value="TreeGrafter"/>
</dbReference>
<dbReference type="GO" id="GO:0004375">
    <property type="term" value="F:glycine dehydrogenase (decarboxylating) activity"/>
    <property type="evidence" value="ECO:0007669"/>
    <property type="project" value="UniProtKB-UniRule"/>
</dbReference>
<comment type="catalytic activity">
    <reaction evidence="6 8">
        <text>N(6)-[(R)-lipoyl]-L-lysyl-[glycine-cleavage complex H protein] + glycine + H(+) = N(6)-[(R)-S(8)-aminomethyldihydrolipoyl]-L-lysyl-[glycine-cleavage complex H protein] + CO2</text>
        <dbReference type="Rhea" id="RHEA:24304"/>
        <dbReference type="Rhea" id="RHEA-COMP:10494"/>
        <dbReference type="Rhea" id="RHEA-COMP:10495"/>
        <dbReference type="ChEBI" id="CHEBI:15378"/>
        <dbReference type="ChEBI" id="CHEBI:16526"/>
        <dbReference type="ChEBI" id="CHEBI:57305"/>
        <dbReference type="ChEBI" id="CHEBI:83099"/>
        <dbReference type="ChEBI" id="CHEBI:83143"/>
        <dbReference type="EC" id="1.4.4.2"/>
    </reaction>
</comment>
<dbReference type="SUPFAM" id="SSF53383">
    <property type="entry name" value="PLP-dependent transferases"/>
    <property type="match status" value="2"/>
</dbReference>
<evidence type="ECO:0000259" key="10">
    <source>
        <dbReference type="Pfam" id="PF21478"/>
    </source>
</evidence>
<dbReference type="InterPro" id="IPR049316">
    <property type="entry name" value="GDC-P_C"/>
</dbReference>
<comment type="caution">
    <text evidence="11">The sequence shown here is derived from an EMBL/GenBank/DDBJ whole genome shotgun (WGS) entry which is preliminary data.</text>
</comment>
<dbReference type="InterPro" id="IPR003437">
    <property type="entry name" value="GcvP"/>
</dbReference>
<dbReference type="PANTHER" id="PTHR11773">
    <property type="entry name" value="GLYCINE DEHYDROGENASE, DECARBOXYLATING"/>
    <property type="match status" value="1"/>
</dbReference>
<evidence type="ECO:0000256" key="8">
    <source>
        <dbReference type="RuleBase" id="RU364056"/>
    </source>
</evidence>
<dbReference type="CDD" id="cd00613">
    <property type="entry name" value="GDC-P"/>
    <property type="match status" value="2"/>
</dbReference>
<dbReference type="AlphaFoldDB" id="A0AAN8PLY2"/>
<comment type="subcellular location">
    <subcellularLocation>
        <location evidence="8">Mitochondrion</location>
    </subcellularLocation>
</comment>
<keyword evidence="4 8" id="KW-0560">Oxidoreductase</keyword>
<organism evidence="11 12">
    <name type="scientific">Patella caerulea</name>
    <name type="common">Rayed Mediterranean limpet</name>
    <dbReference type="NCBI Taxonomy" id="87958"/>
    <lineage>
        <taxon>Eukaryota</taxon>
        <taxon>Metazoa</taxon>
        <taxon>Spiralia</taxon>
        <taxon>Lophotrochozoa</taxon>
        <taxon>Mollusca</taxon>
        <taxon>Gastropoda</taxon>
        <taxon>Patellogastropoda</taxon>
        <taxon>Patelloidea</taxon>
        <taxon>Patellidae</taxon>
        <taxon>Patella</taxon>
    </lineage>
</organism>
<dbReference type="GO" id="GO:0005739">
    <property type="term" value="C:mitochondrion"/>
    <property type="evidence" value="ECO:0007669"/>
    <property type="project" value="UniProtKB-SubCell"/>
</dbReference>
<dbReference type="FunFam" id="3.40.640.10:FF:000007">
    <property type="entry name" value="glycine dehydrogenase (Decarboxylating), mitochondrial"/>
    <property type="match status" value="1"/>
</dbReference>
<reference evidence="11 12" key="1">
    <citation type="submission" date="2024-01" db="EMBL/GenBank/DDBJ databases">
        <title>The genome of the rayed Mediterranean limpet Patella caerulea (Linnaeus, 1758).</title>
        <authorList>
            <person name="Anh-Thu Weber A."/>
            <person name="Halstead-Nussloch G."/>
        </authorList>
    </citation>
    <scope>NUCLEOTIDE SEQUENCE [LARGE SCALE GENOMIC DNA]</scope>
    <source>
        <strain evidence="11">AATW-2023a</strain>
        <tissue evidence="11">Whole specimen</tissue>
    </source>
</reference>
<evidence type="ECO:0000256" key="4">
    <source>
        <dbReference type="ARBA" id="ARBA00023002"/>
    </source>
</evidence>
<comment type="similarity">
    <text evidence="2 8">Belongs to the GcvP family.</text>
</comment>
<evidence type="ECO:0000256" key="3">
    <source>
        <dbReference type="ARBA" id="ARBA00022898"/>
    </source>
</evidence>
<evidence type="ECO:0000256" key="1">
    <source>
        <dbReference type="ARBA" id="ARBA00001933"/>
    </source>
</evidence>
<keyword evidence="3 7" id="KW-0663">Pyridoxal phosphate</keyword>
<dbReference type="InterPro" id="IPR015424">
    <property type="entry name" value="PyrdxlP-dep_Trfase"/>
</dbReference>
<feature type="modified residue" description="N6-(pyridoxal phosphate)lysine" evidence="7">
    <location>
        <position position="678"/>
    </location>
</feature>
<evidence type="ECO:0000256" key="6">
    <source>
        <dbReference type="ARBA" id="ARBA00049026"/>
    </source>
</evidence>
<dbReference type="InterPro" id="IPR020581">
    <property type="entry name" value="GDC_P"/>
</dbReference>
<dbReference type="FunFam" id="3.40.640.10:FF:000005">
    <property type="entry name" value="Glycine dehydrogenase (decarboxylating), mitochondrial"/>
    <property type="match status" value="1"/>
</dbReference>
<keyword evidence="8" id="KW-0809">Transit peptide</keyword>
<comment type="cofactor">
    <cofactor evidence="1 7 8">
        <name>pyridoxal 5'-phosphate</name>
        <dbReference type="ChEBI" id="CHEBI:597326"/>
    </cofactor>
</comment>